<dbReference type="PROSITE" id="PS51448">
    <property type="entry name" value="P_TREFOIL_2"/>
    <property type="match status" value="1"/>
</dbReference>
<dbReference type="GO" id="GO:0030246">
    <property type="term" value="F:carbohydrate binding"/>
    <property type="evidence" value="ECO:0007669"/>
    <property type="project" value="InterPro"/>
</dbReference>
<dbReference type="InterPro" id="IPR044913">
    <property type="entry name" value="P_trefoil_dom_sf"/>
</dbReference>
<feature type="compositionally biased region" description="Basic and acidic residues" evidence="7">
    <location>
        <begin position="920"/>
        <end position="934"/>
    </location>
</feature>
<dbReference type="STRING" id="105785.A0A2J7QJJ7"/>
<evidence type="ECO:0000259" key="9">
    <source>
        <dbReference type="PROSITE" id="PS51448"/>
    </source>
</evidence>
<dbReference type="SUPFAM" id="SSF74650">
    <property type="entry name" value="Galactose mutarotase-like"/>
    <property type="match status" value="1"/>
</dbReference>
<keyword evidence="11" id="KW-1185">Reference proteome</keyword>
<dbReference type="InParanoid" id="A0A2J7QJJ7"/>
<evidence type="ECO:0000256" key="5">
    <source>
        <dbReference type="PROSITE-ProRule" id="PRU00779"/>
    </source>
</evidence>
<evidence type="ECO:0000256" key="7">
    <source>
        <dbReference type="SAM" id="MobiDB-lite"/>
    </source>
</evidence>
<dbReference type="Gene3D" id="2.60.40.1760">
    <property type="entry name" value="glycosyl hydrolase (family 31)"/>
    <property type="match status" value="1"/>
</dbReference>
<dbReference type="GO" id="GO:0090599">
    <property type="term" value="F:alpha-glucosidase activity"/>
    <property type="evidence" value="ECO:0007669"/>
    <property type="project" value="TreeGrafter"/>
</dbReference>
<evidence type="ECO:0000313" key="11">
    <source>
        <dbReference type="Proteomes" id="UP000235965"/>
    </source>
</evidence>
<keyword evidence="6" id="KW-0378">Hydrolase</keyword>
<evidence type="ECO:0000256" key="4">
    <source>
        <dbReference type="ARBA" id="ARBA00023157"/>
    </source>
</evidence>
<dbReference type="GO" id="GO:0006491">
    <property type="term" value="P:N-glycan processing"/>
    <property type="evidence" value="ECO:0007669"/>
    <property type="project" value="TreeGrafter"/>
</dbReference>
<proteinExistence type="inferred from homology"/>
<dbReference type="PANTHER" id="PTHR22762:SF167">
    <property type="entry name" value="LYSOSOMAL ALPHA-GLUCOSIDASE-LIKE PROTEIN"/>
    <property type="match status" value="1"/>
</dbReference>
<keyword evidence="8" id="KW-1133">Transmembrane helix</keyword>
<feature type="transmembrane region" description="Helical" evidence="8">
    <location>
        <begin position="45"/>
        <end position="67"/>
    </location>
</feature>
<dbReference type="Proteomes" id="UP000235965">
    <property type="component" value="Unassembled WGS sequence"/>
</dbReference>
<gene>
    <name evidence="10" type="ORF">B7P43_G07783</name>
</gene>
<feature type="compositionally biased region" description="Basic and acidic residues" evidence="7">
    <location>
        <begin position="1058"/>
        <end position="1088"/>
    </location>
</feature>
<dbReference type="SUPFAM" id="SSF51445">
    <property type="entry name" value="(Trans)glycosidases"/>
    <property type="match status" value="1"/>
</dbReference>
<comment type="caution">
    <text evidence="5">Lacks conserved residue(s) required for the propagation of feature annotation.</text>
</comment>
<dbReference type="CDD" id="cd14752">
    <property type="entry name" value="GH31_N"/>
    <property type="match status" value="1"/>
</dbReference>
<dbReference type="OrthoDB" id="5839090at2759"/>
<evidence type="ECO:0000256" key="2">
    <source>
        <dbReference type="ARBA" id="ARBA00007806"/>
    </source>
</evidence>
<dbReference type="GO" id="GO:0005975">
    <property type="term" value="P:carbohydrate metabolic process"/>
    <property type="evidence" value="ECO:0007669"/>
    <property type="project" value="InterPro"/>
</dbReference>
<comment type="similarity">
    <text evidence="2 6">Belongs to the glycosyl hydrolase 31 family.</text>
</comment>
<dbReference type="AlphaFoldDB" id="A0A2J7QJJ7"/>
<dbReference type="Pfam" id="PF21365">
    <property type="entry name" value="Glyco_hydro_31_3rd"/>
    <property type="match status" value="1"/>
</dbReference>
<dbReference type="PANTHER" id="PTHR22762">
    <property type="entry name" value="ALPHA-GLUCOSIDASE"/>
    <property type="match status" value="1"/>
</dbReference>
<dbReference type="InterPro" id="IPR048395">
    <property type="entry name" value="Glyco_hydro_31_C"/>
</dbReference>
<dbReference type="InterPro" id="IPR000519">
    <property type="entry name" value="P_trefoil_dom"/>
</dbReference>
<evidence type="ECO:0000256" key="8">
    <source>
        <dbReference type="SAM" id="Phobius"/>
    </source>
</evidence>
<dbReference type="InterPro" id="IPR000322">
    <property type="entry name" value="Glyco_hydro_31_TIM"/>
</dbReference>
<feature type="compositionally biased region" description="Basic and acidic residues" evidence="7">
    <location>
        <begin position="1004"/>
        <end position="1024"/>
    </location>
</feature>
<dbReference type="SUPFAM" id="SSF51011">
    <property type="entry name" value="Glycosyl hydrolase domain"/>
    <property type="match status" value="1"/>
</dbReference>
<dbReference type="EMBL" id="NEVH01013555">
    <property type="protein sequence ID" value="PNF28754.1"/>
    <property type="molecule type" value="Genomic_DNA"/>
</dbReference>
<comment type="subcellular location">
    <subcellularLocation>
        <location evidence="1">Membrane</location>
    </subcellularLocation>
</comment>
<feature type="domain" description="P-type" evidence="9">
    <location>
        <begin position="78"/>
        <end position="120"/>
    </location>
</feature>
<accession>A0A2J7QJJ7</accession>
<feature type="region of interest" description="Disordered" evidence="7">
    <location>
        <begin position="906"/>
        <end position="1088"/>
    </location>
</feature>
<feature type="compositionally biased region" description="Low complexity" evidence="7">
    <location>
        <begin position="935"/>
        <end position="1003"/>
    </location>
</feature>
<dbReference type="SUPFAM" id="SSF57492">
    <property type="entry name" value="Trefoil"/>
    <property type="match status" value="1"/>
</dbReference>
<evidence type="ECO:0000256" key="6">
    <source>
        <dbReference type="RuleBase" id="RU361185"/>
    </source>
</evidence>
<sequence length="1088" mass="120085">MKLQKTVIIQEGYEKELSAHYEAPRDKEKLLKIPRTDALCTPMRICYASVILVLAVPAPVLFFFAVFSSNPELKPEPWTCSIKAEYRVPCLTDAIPMVEETCLQINCCWNETDNACFHSIPSQHSYSAKDWQGNEWAVSQLETEYLNLTTRLRTSPYRKSVVGLLHTYFVPISEDHLRFYLYDPETGKPEVTNRTPLTSSKFRAEAFGPEYFSLQIYRRENTRSLLFSTSRGPTIASENYWELSLQFPKEAALFGLGGLRLSSKPKLLYNTGQRLGANPFIIILDAEGSAYGVLFSNPGPLEFQLLENSNLLIVKSLSTVMWDISVFAGPTPADVMEQYTSIEGRRPTLPPPWALGFHVCRNTSKDNETLYFMEGATELPYESDCLQEELLYQFDFNMSEIMGSVAEKFRETGRKLLLSLPPQVNSILVPCEPFILVEDKDEPLQEEYHGLNVSYPDFFNEGIATCFAEHLANLTTNIDDMLGGFVLQDNWPAVNTNQNIREDMVYVPEGTLSRGTLWWRARHGNTFHYQLHNMYGLQHAKLVASNLQADKHIVLSAATYTGSGAVGGSHAHARADVACTWSNMKTALETALGLGLAGIPLAGGGSVCGTMGDYDEELCTRWYLMSSMLPLMRVSSELPLRDPLNLKSGSSREAAKRYLHLRYSLLAYFYSLFHEASNTGVPVARPMFFDFPVDEETWTKYEQFMIGPALLARPAFHEKAVAVPVYLPAENVSWYLFEGGHEVNSGIGGVTIDVTNLSNELVLLLRGGFIVPTQKAQPTVEATLAGSYSLVVGLNCREDGACNAAGDLYVNSNITFNFHANESGLDFQSNCTNPSSSILQNISVYGLNVTACFRVSVGPNTEASCTVTEENQVLEITNLELDLCNATAGRIQWEVIDITQTTTITTSTSVTSAPTIEIETTPKTEANTKPETTTKSEGATESETTTETETATKSEGTTESETTTETETATKSEGTTESETTTETETATKSEGTTESETTTETETATKSEGTTESKTTTETETATKSEGTTESETTTETETATKSEGTTESETTTETETATKSEGTTESKTTTETERTTKSETTKPETP</sequence>
<dbReference type="Gene3D" id="2.60.40.1180">
    <property type="entry name" value="Golgi alpha-mannosidase II"/>
    <property type="match status" value="1"/>
</dbReference>
<feature type="compositionally biased region" description="Low complexity" evidence="7">
    <location>
        <begin position="906"/>
        <end position="919"/>
    </location>
</feature>
<name>A0A2J7QJJ7_9NEOP</name>
<dbReference type="CDD" id="cd00111">
    <property type="entry name" value="Trefoil"/>
    <property type="match status" value="1"/>
</dbReference>
<keyword evidence="3 8" id="KW-0472">Membrane</keyword>
<evidence type="ECO:0000256" key="1">
    <source>
        <dbReference type="ARBA" id="ARBA00004370"/>
    </source>
</evidence>
<dbReference type="InterPro" id="IPR017853">
    <property type="entry name" value="GH"/>
</dbReference>
<keyword evidence="4" id="KW-1015">Disulfide bond</keyword>
<dbReference type="GO" id="GO:0016020">
    <property type="term" value="C:membrane"/>
    <property type="evidence" value="ECO:0007669"/>
    <property type="project" value="UniProtKB-SubCell"/>
</dbReference>
<dbReference type="InterPro" id="IPR013780">
    <property type="entry name" value="Glyco_hydro_b"/>
</dbReference>
<evidence type="ECO:0000256" key="3">
    <source>
        <dbReference type="ARBA" id="ARBA00023136"/>
    </source>
</evidence>
<dbReference type="InterPro" id="IPR011013">
    <property type="entry name" value="Gal_mutarotase_sf_dom"/>
</dbReference>
<dbReference type="Pfam" id="PF01055">
    <property type="entry name" value="Glyco_hydro_31_2nd"/>
    <property type="match status" value="1"/>
</dbReference>
<keyword evidence="6" id="KW-0326">Glycosidase</keyword>
<protein>
    <recommendedName>
        <fullName evidence="9">P-type domain-containing protein</fullName>
    </recommendedName>
</protein>
<feature type="compositionally biased region" description="Low complexity" evidence="7">
    <location>
        <begin position="1025"/>
        <end position="1057"/>
    </location>
</feature>
<organism evidence="10 11">
    <name type="scientific">Cryptotermes secundus</name>
    <dbReference type="NCBI Taxonomy" id="105785"/>
    <lineage>
        <taxon>Eukaryota</taxon>
        <taxon>Metazoa</taxon>
        <taxon>Ecdysozoa</taxon>
        <taxon>Arthropoda</taxon>
        <taxon>Hexapoda</taxon>
        <taxon>Insecta</taxon>
        <taxon>Pterygota</taxon>
        <taxon>Neoptera</taxon>
        <taxon>Polyneoptera</taxon>
        <taxon>Dictyoptera</taxon>
        <taxon>Blattodea</taxon>
        <taxon>Blattoidea</taxon>
        <taxon>Termitoidae</taxon>
        <taxon>Kalotermitidae</taxon>
        <taxon>Cryptotermitinae</taxon>
        <taxon>Cryptotermes</taxon>
    </lineage>
</organism>
<comment type="caution">
    <text evidence="10">The sequence shown here is derived from an EMBL/GenBank/DDBJ whole genome shotgun (WGS) entry which is preliminary data.</text>
</comment>
<evidence type="ECO:0000313" key="10">
    <source>
        <dbReference type="EMBL" id="PNF28754.1"/>
    </source>
</evidence>
<reference evidence="10 11" key="1">
    <citation type="submission" date="2017-12" db="EMBL/GenBank/DDBJ databases">
        <title>Hemimetabolous genomes reveal molecular basis of termite eusociality.</title>
        <authorList>
            <person name="Harrison M.C."/>
            <person name="Jongepier E."/>
            <person name="Robertson H.M."/>
            <person name="Arning N."/>
            <person name="Bitard-Feildel T."/>
            <person name="Chao H."/>
            <person name="Childers C.P."/>
            <person name="Dinh H."/>
            <person name="Doddapaneni H."/>
            <person name="Dugan S."/>
            <person name="Gowin J."/>
            <person name="Greiner C."/>
            <person name="Han Y."/>
            <person name="Hu H."/>
            <person name="Hughes D.S.T."/>
            <person name="Huylmans A.-K."/>
            <person name="Kemena C."/>
            <person name="Kremer L.P.M."/>
            <person name="Lee S.L."/>
            <person name="Lopez-Ezquerra A."/>
            <person name="Mallet L."/>
            <person name="Monroy-Kuhn J.M."/>
            <person name="Moser A."/>
            <person name="Murali S.C."/>
            <person name="Muzny D.M."/>
            <person name="Otani S."/>
            <person name="Piulachs M.-D."/>
            <person name="Poelchau M."/>
            <person name="Qu J."/>
            <person name="Schaub F."/>
            <person name="Wada-Katsumata A."/>
            <person name="Worley K.C."/>
            <person name="Xie Q."/>
            <person name="Ylla G."/>
            <person name="Poulsen M."/>
            <person name="Gibbs R.A."/>
            <person name="Schal C."/>
            <person name="Richards S."/>
            <person name="Belles X."/>
            <person name="Korb J."/>
            <person name="Bornberg-Bauer E."/>
        </authorList>
    </citation>
    <scope>NUCLEOTIDE SEQUENCE [LARGE SCALE GENOMIC DNA]</scope>
    <source>
        <tissue evidence="10">Whole body</tissue>
    </source>
</reference>
<keyword evidence="8" id="KW-0812">Transmembrane</keyword>
<dbReference type="Gene3D" id="3.20.20.80">
    <property type="entry name" value="Glycosidases"/>
    <property type="match status" value="1"/>
</dbReference>